<name>A0ABW7SIV3_9ACTN</name>
<dbReference type="Proteomes" id="UP001611075">
    <property type="component" value="Unassembled WGS sequence"/>
</dbReference>
<keyword evidence="3" id="KW-1185">Reference proteome</keyword>
<organism evidence="2 3">
    <name type="scientific">Micromonospora rubida</name>
    <dbReference type="NCBI Taxonomy" id="2697657"/>
    <lineage>
        <taxon>Bacteria</taxon>
        <taxon>Bacillati</taxon>
        <taxon>Actinomycetota</taxon>
        <taxon>Actinomycetes</taxon>
        <taxon>Micromonosporales</taxon>
        <taxon>Micromonosporaceae</taxon>
        <taxon>Micromonospora</taxon>
    </lineage>
</organism>
<dbReference type="RefSeq" id="WP_396679222.1">
    <property type="nucleotide sequence ID" value="NZ_JBIRPU010000007.1"/>
</dbReference>
<reference evidence="2 3" key="1">
    <citation type="submission" date="2024-10" db="EMBL/GenBank/DDBJ databases">
        <title>The Natural Products Discovery Center: Release of the First 8490 Sequenced Strains for Exploring Actinobacteria Biosynthetic Diversity.</title>
        <authorList>
            <person name="Kalkreuter E."/>
            <person name="Kautsar S.A."/>
            <person name="Yang D."/>
            <person name="Bader C.D."/>
            <person name="Teijaro C.N."/>
            <person name="Fluegel L."/>
            <person name="Davis C.M."/>
            <person name="Simpson J.R."/>
            <person name="Lauterbach L."/>
            <person name="Steele A.D."/>
            <person name="Gui C."/>
            <person name="Meng S."/>
            <person name="Li G."/>
            <person name="Viehrig K."/>
            <person name="Ye F."/>
            <person name="Su P."/>
            <person name="Kiefer A.F."/>
            <person name="Nichols A."/>
            <person name="Cepeda A.J."/>
            <person name="Yan W."/>
            <person name="Fan B."/>
            <person name="Jiang Y."/>
            <person name="Adhikari A."/>
            <person name="Zheng C.-J."/>
            <person name="Schuster L."/>
            <person name="Cowan T.M."/>
            <person name="Smanski M.J."/>
            <person name="Chevrette M.G."/>
            <person name="De Carvalho L.P.S."/>
            <person name="Shen B."/>
        </authorList>
    </citation>
    <scope>NUCLEOTIDE SEQUENCE [LARGE SCALE GENOMIC DNA]</scope>
    <source>
        <strain evidence="2 3">NPDC021253</strain>
    </source>
</reference>
<dbReference type="PANTHER" id="PTHR30007:SF0">
    <property type="entry name" value="TRANSPOSASE"/>
    <property type="match status" value="1"/>
</dbReference>
<dbReference type="PANTHER" id="PTHR30007">
    <property type="entry name" value="PHP DOMAIN PROTEIN"/>
    <property type="match status" value="1"/>
</dbReference>
<dbReference type="InterPro" id="IPR025161">
    <property type="entry name" value="IS402-like_dom"/>
</dbReference>
<accession>A0ABW7SIV3</accession>
<proteinExistence type="predicted"/>
<sequence length="105" mass="12028">MSDERWELIEPVLAAWRAARMGLGISRPAHDLREIVNAILYVARTGIAWEYLPHGFPPARTVYDYYAKWEAGGTTQRIHDVLRDGSGPLGVVVGARWRWPWTRRA</sequence>
<evidence type="ECO:0000313" key="3">
    <source>
        <dbReference type="Proteomes" id="UP001611075"/>
    </source>
</evidence>
<gene>
    <name evidence="2" type="ORF">ACH4OY_13185</name>
</gene>
<evidence type="ECO:0000313" key="2">
    <source>
        <dbReference type="EMBL" id="MFI0793626.1"/>
    </source>
</evidence>
<protein>
    <submittedName>
        <fullName evidence="2">Transposase</fullName>
    </submittedName>
</protein>
<comment type="caution">
    <text evidence="2">The sequence shown here is derived from an EMBL/GenBank/DDBJ whole genome shotgun (WGS) entry which is preliminary data.</text>
</comment>
<dbReference type="Pfam" id="PF13340">
    <property type="entry name" value="DUF4096"/>
    <property type="match status" value="1"/>
</dbReference>
<dbReference type="EMBL" id="JBIRPU010000007">
    <property type="protein sequence ID" value="MFI0793626.1"/>
    <property type="molecule type" value="Genomic_DNA"/>
</dbReference>
<feature type="domain" description="Insertion element IS402-like" evidence="1">
    <location>
        <begin position="1"/>
        <end position="79"/>
    </location>
</feature>
<evidence type="ECO:0000259" key="1">
    <source>
        <dbReference type="Pfam" id="PF13340"/>
    </source>
</evidence>